<dbReference type="InterPro" id="IPR046492">
    <property type="entry name" value="DUF6585"/>
</dbReference>
<dbReference type="RefSeq" id="WP_149399975.1">
    <property type="nucleotide sequence ID" value="NZ_BIXY01000004.1"/>
</dbReference>
<dbReference type="AlphaFoldDB" id="A0A5A5T7E5"/>
<proteinExistence type="predicted"/>
<feature type="transmembrane region" description="Helical" evidence="1">
    <location>
        <begin position="70"/>
        <end position="92"/>
    </location>
</feature>
<gene>
    <name evidence="2" type="ORF">KDI_04870</name>
</gene>
<keyword evidence="3" id="KW-1185">Reference proteome</keyword>
<protein>
    <submittedName>
        <fullName evidence="2">Uncharacterized protein</fullName>
    </submittedName>
</protein>
<evidence type="ECO:0000256" key="1">
    <source>
        <dbReference type="SAM" id="Phobius"/>
    </source>
</evidence>
<sequence length="286" mass="32930">MQQQTTRQVDADMLAHKYKLGSLRTAYDLVHASFCRHIFAIVFASLFFLPFFWLLPTIQSVQLKMDISSFLLLLLALLFPGAGLFMIIRIVVGWIHVYHRRGSALLLYTYGLILLQYQKQRVVFSDVLHWQNVALIWHEVHQKSGPEETGAIIDIYKIQNKQGVLFGGNSFEFNMNKLGKIVEQETLPYLWPSTVDAYQRGHLVTFGTISLSLDGIRYAGQLLPWQAVKEVHCNWVIKINQQSDGMFSSWAKISDKDVPNIHLLYALLDFIRNQQGPAAFFLEKKR</sequence>
<dbReference type="Pfam" id="PF20226">
    <property type="entry name" value="DUF6585"/>
    <property type="match status" value="1"/>
</dbReference>
<organism evidence="2 3">
    <name type="scientific">Dictyobacter arantiisoli</name>
    <dbReference type="NCBI Taxonomy" id="2014874"/>
    <lineage>
        <taxon>Bacteria</taxon>
        <taxon>Bacillati</taxon>
        <taxon>Chloroflexota</taxon>
        <taxon>Ktedonobacteria</taxon>
        <taxon>Ktedonobacterales</taxon>
        <taxon>Dictyobacteraceae</taxon>
        <taxon>Dictyobacter</taxon>
    </lineage>
</organism>
<evidence type="ECO:0000313" key="2">
    <source>
        <dbReference type="EMBL" id="GCF06923.1"/>
    </source>
</evidence>
<keyword evidence="1" id="KW-0472">Membrane</keyword>
<keyword evidence="1" id="KW-1133">Transmembrane helix</keyword>
<accession>A0A5A5T7E5</accession>
<evidence type="ECO:0000313" key="3">
    <source>
        <dbReference type="Proteomes" id="UP000322530"/>
    </source>
</evidence>
<name>A0A5A5T7E5_9CHLR</name>
<dbReference type="EMBL" id="BIXY01000004">
    <property type="protein sequence ID" value="GCF06923.1"/>
    <property type="molecule type" value="Genomic_DNA"/>
</dbReference>
<comment type="caution">
    <text evidence="2">The sequence shown here is derived from an EMBL/GenBank/DDBJ whole genome shotgun (WGS) entry which is preliminary data.</text>
</comment>
<dbReference type="OrthoDB" id="275054at2"/>
<dbReference type="Proteomes" id="UP000322530">
    <property type="component" value="Unassembled WGS sequence"/>
</dbReference>
<feature type="transmembrane region" description="Helical" evidence="1">
    <location>
        <begin position="38"/>
        <end position="58"/>
    </location>
</feature>
<reference evidence="2 3" key="1">
    <citation type="submission" date="2019-01" db="EMBL/GenBank/DDBJ databases">
        <title>Draft genome sequence of Dictyobacter sp. Uno17.</title>
        <authorList>
            <person name="Wang C.M."/>
            <person name="Zheng Y."/>
            <person name="Sakai Y."/>
            <person name="Abe K."/>
            <person name="Yokota A."/>
            <person name="Yabe S."/>
        </authorList>
    </citation>
    <scope>NUCLEOTIDE SEQUENCE [LARGE SCALE GENOMIC DNA]</scope>
    <source>
        <strain evidence="2 3">Uno17</strain>
    </source>
</reference>
<keyword evidence="1" id="KW-0812">Transmembrane</keyword>